<proteinExistence type="inferred from homology"/>
<evidence type="ECO:0000256" key="3">
    <source>
        <dbReference type="ARBA" id="ARBA00022801"/>
    </source>
</evidence>
<dbReference type="GO" id="GO:0004348">
    <property type="term" value="F:glucosylceramidase activity"/>
    <property type="evidence" value="ECO:0007669"/>
    <property type="project" value="UniProtKB-EC"/>
</dbReference>
<dbReference type="InterPro" id="IPR033453">
    <property type="entry name" value="Glyco_hydro_30_TIM-barrel"/>
</dbReference>
<feature type="signal peptide" evidence="5">
    <location>
        <begin position="1"/>
        <end position="27"/>
    </location>
</feature>
<evidence type="ECO:0000256" key="1">
    <source>
        <dbReference type="ARBA" id="ARBA00005382"/>
    </source>
</evidence>
<evidence type="ECO:0000313" key="8">
    <source>
        <dbReference type="EMBL" id="MBP2328822.1"/>
    </source>
</evidence>
<sequence>MLRNSKRCLAVTMSLACVLLNQPPAHAAAAATIDGAVVYQPIDGFGFSQAFGRTNVIRAMSAANQQQVLDLLFNRTTGAGLSIVRLGISSSGSSIQPTNPGGPNATPRYVWNGDDDGQVWLSKKAQSYGVNRFYANAWSAPGYMKTNGNEANGGSLCGLQGASCGSGDWRRAYANYLVQYTKFYAQEGIKITDLGFTNEPNYTTDYSSMRFTPAQAAEFARTVGPIAGAAGLKLACCDPVGWNDQRSYASAILADQEANRWVSLHTGHHYSSAPTSPLSVGGRPTWMSEWSPGSSSSSWNTNWDDRGGYDGFTVANSIHTALTGGNVNGYVYWYAVSLNNTRAFIQGNGSSYTVSKRLWAMAGYSRYIRPGATRIGAMSGDGNLRLSAFRNSDGSLVVVALNTGTSATPMSYTLRNSGVTTGTATPYLTNNSNNMAQQPAAGINGGAFSATVPARSLVTYRITSG</sequence>
<dbReference type="EMBL" id="JAGINW010000001">
    <property type="protein sequence ID" value="MBP2328822.1"/>
    <property type="molecule type" value="Genomic_DNA"/>
</dbReference>
<keyword evidence="9" id="KW-1185">Reference proteome</keyword>
<feature type="chain" id="PRO_5045403008" evidence="5">
    <location>
        <begin position="28"/>
        <end position="465"/>
    </location>
</feature>
<reference evidence="8 9" key="1">
    <citation type="submission" date="2021-03" db="EMBL/GenBank/DDBJ databases">
        <title>Sequencing the genomes of 1000 actinobacteria strains.</title>
        <authorList>
            <person name="Klenk H.-P."/>
        </authorList>
    </citation>
    <scope>NUCLEOTIDE SEQUENCE [LARGE SCALE GENOMIC DNA]</scope>
    <source>
        <strain evidence="8 9">DSM 46670</strain>
    </source>
</reference>
<comment type="caution">
    <text evidence="8">The sequence shown here is derived from an EMBL/GenBank/DDBJ whole genome shotgun (WGS) entry which is preliminary data.</text>
</comment>
<protein>
    <submittedName>
        <fullName evidence="8">Glucosylceramidase</fullName>
        <ecNumber evidence="8">3.2.1.45</ecNumber>
    </submittedName>
</protein>
<evidence type="ECO:0000259" key="6">
    <source>
        <dbReference type="Pfam" id="PF02055"/>
    </source>
</evidence>
<gene>
    <name evidence="8" type="ORF">JOF56_009207</name>
</gene>
<dbReference type="InterPro" id="IPR013780">
    <property type="entry name" value="Glyco_hydro_b"/>
</dbReference>
<dbReference type="PANTHER" id="PTHR11069">
    <property type="entry name" value="GLUCOSYLCERAMIDASE"/>
    <property type="match status" value="1"/>
</dbReference>
<dbReference type="InterPro" id="IPR017853">
    <property type="entry name" value="GH"/>
</dbReference>
<name>A0ABS4TWP7_9PSEU</name>
<dbReference type="Pfam" id="PF17189">
    <property type="entry name" value="Glyco_hydro_30C"/>
    <property type="match status" value="1"/>
</dbReference>
<feature type="domain" description="Glycosyl hydrolase family 30 TIM-barrel" evidence="6">
    <location>
        <begin position="42"/>
        <end position="275"/>
    </location>
</feature>
<dbReference type="SUPFAM" id="SSF51011">
    <property type="entry name" value="Glycosyl hydrolase domain"/>
    <property type="match status" value="1"/>
</dbReference>
<evidence type="ECO:0000256" key="5">
    <source>
        <dbReference type="SAM" id="SignalP"/>
    </source>
</evidence>
<dbReference type="Gene3D" id="3.20.20.80">
    <property type="entry name" value="Glycosidases"/>
    <property type="match status" value="1"/>
</dbReference>
<evidence type="ECO:0000313" key="9">
    <source>
        <dbReference type="Proteomes" id="UP001519332"/>
    </source>
</evidence>
<dbReference type="RefSeq" id="WP_209645738.1">
    <property type="nucleotide sequence ID" value="NZ_JAGINW010000001.1"/>
</dbReference>
<keyword evidence="2 5" id="KW-0732">Signal</keyword>
<dbReference type="SUPFAM" id="SSF51445">
    <property type="entry name" value="(Trans)glycosidases"/>
    <property type="match status" value="1"/>
</dbReference>
<dbReference type="Pfam" id="PF02055">
    <property type="entry name" value="Glyco_hydro_30"/>
    <property type="match status" value="1"/>
</dbReference>
<keyword evidence="3 4" id="KW-0378">Hydrolase</keyword>
<dbReference type="Proteomes" id="UP001519332">
    <property type="component" value="Unassembled WGS sequence"/>
</dbReference>
<accession>A0ABS4TWP7</accession>
<evidence type="ECO:0000256" key="2">
    <source>
        <dbReference type="ARBA" id="ARBA00022729"/>
    </source>
</evidence>
<dbReference type="PANTHER" id="PTHR11069:SF23">
    <property type="entry name" value="LYSOSOMAL ACID GLUCOSYLCERAMIDASE"/>
    <property type="match status" value="1"/>
</dbReference>
<organism evidence="8 9">
    <name type="scientific">Kibdelosporangium banguiense</name>
    <dbReference type="NCBI Taxonomy" id="1365924"/>
    <lineage>
        <taxon>Bacteria</taxon>
        <taxon>Bacillati</taxon>
        <taxon>Actinomycetota</taxon>
        <taxon>Actinomycetes</taxon>
        <taxon>Pseudonocardiales</taxon>
        <taxon>Pseudonocardiaceae</taxon>
        <taxon>Kibdelosporangium</taxon>
    </lineage>
</organism>
<feature type="domain" description="Glycosyl hydrolase family 30 beta sandwich" evidence="7">
    <location>
        <begin position="371"/>
        <end position="460"/>
    </location>
</feature>
<keyword evidence="4 8" id="KW-0326">Glycosidase</keyword>
<comment type="similarity">
    <text evidence="1 4">Belongs to the glycosyl hydrolase 30 family.</text>
</comment>
<evidence type="ECO:0000259" key="7">
    <source>
        <dbReference type="Pfam" id="PF17189"/>
    </source>
</evidence>
<dbReference type="InterPro" id="IPR001139">
    <property type="entry name" value="Glyco_hydro_30"/>
</dbReference>
<dbReference type="Gene3D" id="2.60.40.1180">
    <property type="entry name" value="Golgi alpha-mannosidase II"/>
    <property type="match status" value="1"/>
</dbReference>
<dbReference type="EC" id="3.2.1.45" evidence="8"/>
<evidence type="ECO:0000256" key="4">
    <source>
        <dbReference type="RuleBase" id="RU361188"/>
    </source>
</evidence>
<dbReference type="InterPro" id="IPR033452">
    <property type="entry name" value="GH30_C"/>
</dbReference>